<gene>
    <name evidence="1" type="ORF">E2562_009339</name>
</gene>
<keyword evidence="2" id="KW-1185">Reference proteome</keyword>
<protein>
    <submittedName>
        <fullName evidence="1">Uncharacterized protein</fullName>
    </submittedName>
</protein>
<accession>A0A6G1CGK0</accession>
<evidence type="ECO:0000313" key="1">
    <source>
        <dbReference type="EMBL" id="KAF0898733.1"/>
    </source>
</evidence>
<proteinExistence type="predicted"/>
<comment type="caution">
    <text evidence="1">The sequence shown here is derived from an EMBL/GenBank/DDBJ whole genome shotgun (WGS) entry which is preliminary data.</text>
</comment>
<evidence type="ECO:0000313" key="2">
    <source>
        <dbReference type="Proteomes" id="UP000479710"/>
    </source>
</evidence>
<dbReference type="Proteomes" id="UP000479710">
    <property type="component" value="Unassembled WGS sequence"/>
</dbReference>
<reference evidence="1 2" key="1">
    <citation type="submission" date="2019-11" db="EMBL/GenBank/DDBJ databases">
        <title>Whole genome sequence of Oryza granulata.</title>
        <authorList>
            <person name="Li W."/>
        </authorList>
    </citation>
    <scope>NUCLEOTIDE SEQUENCE [LARGE SCALE GENOMIC DNA]</scope>
    <source>
        <strain evidence="2">cv. Menghai</strain>
        <tissue evidence="1">Leaf</tissue>
    </source>
</reference>
<sequence>MERPQDLAAAGPPVHRAVFSSNTALFVPLSFPYLSATNDRLDSENVALAWQRGIRDLAASPAATVEKSAPSAAKVFIRPAAELHQIWAIWPSIGPPFVPFKFAHFLTLCLVCLHPKSIPMASSSHREFEIGDAQTCFSTRLCHLLSPSLSSHL</sequence>
<name>A0A6G1CGK0_9ORYZ</name>
<organism evidence="1 2">
    <name type="scientific">Oryza meyeriana var. granulata</name>
    <dbReference type="NCBI Taxonomy" id="110450"/>
    <lineage>
        <taxon>Eukaryota</taxon>
        <taxon>Viridiplantae</taxon>
        <taxon>Streptophyta</taxon>
        <taxon>Embryophyta</taxon>
        <taxon>Tracheophyta</taxon>
        <taxon>Spermatophyta</taxon>
        <taxon>Magnoliopsida</taxon>
        <taxon>Liliopsida</taxon>
        <taxon>Poales</taxon>
        <taxon>Poaceae</taxon>
        <taxon>BOP clade</taxon>
        <taxon>Oryzoideae</taxon>
        <taxon>Oryzeae</taxon>
        <taxon>Oryzinae</taxon>
        <taxon>Oryza</taxon>
        <taxon>Oryza meyeriana</taxon>
    </lineage>
</organism>
<dbReference type="EMBL" id="SPHZ02000009">
    <property type="protein sequence ID" value="KAF0898733.1"/>
    <property type="molecule type" value="Genomic_DNA"/>
</dbReference>
<dbReference type="AlphaFoldDB" id="A0A6G1CGK0"/>